<evidence type="ECO:0000313" key="11">
    <source>
        <dbReference type="Proteomes" id="UP000816034"/>
    </source>
</evidence>
<dbReference type="InterPro" id="IPR011009">
    <property type="entry name" value="Kinase-like_dom_sf"/>
</dbReference>
<keyword evidence="8" id="KW-0812">Transmembrane</keyword>
<dbReference type="EC" id="2.7.11.1" evidence="2"/>
<dbReference type="InterPro" id="IPR017441">
    <property type="entry name" value="Protein_kinase_ATP_BS"/>
</dbReference>
<dbReference type="SMART" id="SM00220">
    <property type="entry name" value="S_TKc"/>
    <property type="match status" value="1"/>
</dbReference>
<keyword evidence="6 7" id="KW-0067">ATP-binding</keyword>
<dbReference type="Gene3D" id="1.10.510.10">
    <property type="entry name" value="Transferase(Phosphotransferase) domain 1"/>
    <property type="match status" value="1"/>
</dbReference>
<dbReference type="GeneID" id="68104595"/>
<evidence type="ECO:0000256" key="6">
    <source>
        <dbReference type="ARBA" id="ARBA00022840"/>
    </source>
</evidence>
<evidence type="ECO:0000256" key="4">
    <source>
        <dbReference type="ARBA" id="ARBA00022741"/>
    </source>
</evidence>
<dbReference type="InterPro" id="IPR050660">
    <property type="entry name" value="NEK_Ser/Thr_kinase"/>
</dbReference>
<dbReference type="Pfam" id="PF00069">
    <property type="entry name" value="Pkinase"/>
    <property type="match status" value="1"/>
</dbReference>
<evidence type="ECO:0000256" key="7">
    <source>
        <dbReference type="PROSITE-ProRule" id="PRU10141"/>
    </source>
</evidence>
<dbReference type="Proteomes" id="UP000816034">
    <property type="component" value="Unassembled WGS sequence"/>
</dbReference>
<dbReference type="RefSeq" id="XP_044542576.1">
    <property type="nucleotide sequence ID" value="XM_044687875.1"/>
</dbReference>
<dbReference type="SUPFAM" id="SSF56112">
    <property type="entry name" value="Protein kinase-like (PK-like)"/>
    <property type="match status" value="1"/>
</dbReference>
<dbReference type="AlphaFoldDB" id="A0AA88KI09"/>
<feature type="binding site" evidence="7">
    <location>
        <position position="615"/>
    </location>
    <ligand>
        <name>ATP</name>
        <dbReference type="ChEBI" id="CHEBI:30616"/>
    </ligand>
</feature>
<evidence type="ECO:0000256" key="3">
    <source>
        <dbReference type="ARBA" id="ARBA00022679"/>
    </source>
</evidence>
<name>A0AA88KI09_NAELO</name>
<keyword evidence="5" id="KW-0418">Kinase</keyword>
<feature type="domain" description="Protein kinase" evidence="9">
    <location>
        <begin position="579"/>
        <end position="806"/>
    </location>
</feature>
<dbReference type="EMBL" id="PYSW02000055">
    <property type="protein sequence ID" value="KAG2373402.1"/>
    <property type="molecule type" value="Genomic_DNA"/>
</dbReference>
<dbReference type="PANTHER" id="PTHR43671">
    <property type="entry name" value="SERINE/THREONINE-PROTEIN KINASE NEK"/>
    <property type="match status" value="1"/>
</dbReference>
<evidence type="ECO:0000259" key="9">
    <source>
        <dbReference type="PROSITE" id="PS50011"/>
    </source>
</evidence>
<reference evidence="10 11" key="1">
    <citation type="journal article" date="2018" name="BMC Genomics">
        <title>The genome of Naegleria lovaniensis, the basis for a comparative approach to unravel pathogenicity factors of the human pathogenic amoeba N. fowleri.</title>
        <authorList>
            <person name="Liechti N."/>
            <person name="Schurch N."/>
            <person name="Bruggmann R."/>
            <person name="Wittwer M."/>
        </authorList>
    </citation>
    <scope>NUCLEOTIDE SEQUENCE [LARGE SCALE GENOMIC DNA]</scope>
    <source>
        <strain evidence="10 11">ATCC 30569</strain>
    </source>
</reference>
<keyword evidence="4 7" id="KW-0547">Nucleotide-binding</keyword>
<dbReference type="InterPro" id="IPR008271">
    <property type="entry name" value="Ser/Thr_kinase_AS"/>
</dbReference>
<proteinExistence type="inferred from homology"/>
<organism evidence="10 11">
    <name type="scientific">Naegleria lovaniensis</name>
    <name type="common">Amoeba</name>
    <dbReference type="NCBI Taxonomy" id="51637"/>
    <lineage>
        <taxon>Eukaryota</taxon>
        <taxon>Discoba</taxon>
        <taxon>Heterolobosea</taxon>
        <taxon>Tetramitia</taxon>
        <taxon>Eutetramitia</taxon>
        <taxon>Vahlkampfiidae</taxon>
        <taxon>Naegleria</taxon>
    </lineage>
</organism>
<keyword evidence="8" id="KW-0472">Membrane</keyword>
<feature type="transmembrane region" description="Helical" evidence="8">
    <location>
        <begin position="770"/>
        <end position="794"/>
    </location>
</feature>
<feature type="transmembrane region" description="Helical" evidence="8">
    <location>
        <begin position="469"/>
        <end position="498"/>
    </location>
</feature>
<keyword evidence="3" id="KW-0808">Transferase</keyword>
<dbReference type="InterPro" id="IPR000719">
    <property type="entry name" value="Prot_kinase_dom"/>
</dbReference>
<evidence type="ECO:0000256" key="5">
    <source>
        <dbReference type="ARBA" id="ARBA00022777"/>
    </source>
</evidence>
<dbReference type="GO" id="GO:0004674">
    <property type="term" value="F:protein serine/threonine kinase activity"/>
    <property type="evidence" value="ECO:0007669"/>
    <property type="project" value="UniProtKB-EC"/>
</dbReference>
<dbReference type="PROSITE" id="PS00108">
    <property type="entry name" value="PROTEIN_KINASE_ST"/>
    <property type="match status" value="1"/>
</dbReference>
<evidence type="ECO:0000313" key="10">
    <source>
        <dbReference type="EMBL" id="KAG2373402.1"/>
    </source>
</evidence>
<keyword evidence="11" id="KW-1185">Reference proteome</keyword>
<keyword evidence="8" id="KW-1133">Transmembrane helix</keyword>
<evidence type="ECO:0000256" key="8">
    <source>
        <dbReference type="SAM" id="Phobius"/>
    </source>
</evidence>
<evidence type="ECO:0000256" key="1">
    <source>
        <dbReference type="ARBA" id="ARBA00010886"/>
    </source>
</evidence>
<comment type="similarity">
    <text evidence="1">Belongs to the protein kinase superfamily. NEK Ser/Thr protein kinase family. NIMA subfamily.</text>
</comment>
<comment type="caution">
    <text evidence="10">The sequence shown here is derived from an EMBL/GenBank/DDBJ whole genome shotgun (WGS) entry which is preliminary data.</text>
</comment>
<dbReference type="PANTHER" id="PTHR43671:SF13">
    <property type="entry name" value="SERINE_THREONINE-PROTEIN KINASE NEK2"/>
    <property type="match status" value="1"/>
</dbReference>
<dbReference type="PROSITE" id="PS00107">
    <property type="entry name" value="PROTEIN_KINASE_ATP"/>
    <property type="match status" value="1"/>
</dbReference>
<protein>
    <recommendedName>
        <fullName evidence="2">non-specific serine/threonine protein kinase</fullName>
        <ecNumber evidence="2">2.7.11.1</ecNumber>
    </recommendedName>
</protein>
<dbReference type="PROSITE" id="PS50011">
    <property type="entry name" value="PROTEIN_KINASE_DOM"/>
    <property type="match status" value="1"/>
</dbReference>
<dbReference type="GO" id="GO:0005524">
    <property type="term" value="F:ATP binding"/>
    <property type="evidence" value="ECO:0007669"/>
    <property type="project" value="UniProtKB-UniRule"/>
</dbReference>
<gene>
    <name evidence="10" type="ORF">C9374_012141</name>
</gene>
<sequence>MYSVSSTKQTSVMTRIAVGNMRVVFTQTDLYGGVVTKTIPLVGTFPASISPGSSTLQQCVQYISEKISPSNETTNIHTANNYAILLNMCVSGSFVVSSSPFDYGMINTTLVNIFSTISYMRTNVFHSSVNDLAAEYLTPLVVQVVAFCKKLNIYNTLLQTYGNILATHVKFIVQNIKASRISKNNLQALQQLLLDIYSQKLMIGSSGNNQQLSIITSQILDFVKVMTRSWEIQSISTDGEYSSNALTAKIFTVPNIAEFSGRTFSLFGNSTMTFPKSGLTDAFSTSRYRVLTSVYDFSNIFSNLLPTNSVPFIQSIYTLDVKRSNDDTILDVNNLPQPIQLTFNISSNNLNSTLLQLYSEKKANIVCRYFLESNSVWINDSTITTSVQSLVMTQSVPTFNATLNSTVMINSTTTNYVITCSTNHLTSFAVFADIYPPFINTSTNSTNTTNIDPNNPRVVTPTGLGGGEIAAIVVSILVVCVLAPLAILVFAALGFYLLKRKQKSKATTNSHVAATSEALVMKELEPKSHLQDSSSALFISEYRSMKGGTAMNDFSSQSSVTSSPTTSTIVTQNILGKKYEIIEKIGAGAFGAVFKASNLSYSGKSSESPFVAVKKIQLSGLSELNEKFKEAVAMFKTKHDHLVSLQDALIDEASMSLFLVMKYYAHGDLDQFIKDKKHLPEKVLKQIIVQVCQGLKYLEQERDMLHRDVKPSNIFIESFDTKKNKIQVVLSDFGLARESTMLQSMSFAGTPFFMSPQMLIGSKYSFNADIFSLGCSIFGLATFDLTVSLAQLYFKRCQTLKKSSNM</sequence>
<accession>A0AA88KI09</accession>
<evidence type="ECO:0000256" key="2">
    <source>
        <dbReference type="ARBA" id="ARBA00012513"/>
    </source>
</evidence>